<evidence type="ECO:0000256" key="5">
    <source>
        <dbReference type="ARBA" id="ARBA00022679"/>
    </source>
</evidence>
<evidence type="ECO:0000256" key="9">
    <source>
        <dbReference type="RuleBase" id="RU004156"/>
    </source>
</evidence>
<comment type="function">
    <text evidence="1 8">This enzyme is an effector of chloramphenicol resistance in bacteria.</text>
</comment>
<dbReference type="Pfam" id="PF00302">
    <property type="entry name" value="CAT"/>
    <property type="match status" value="1"/>
</dbReference>
<dbReference type="PIRSF" id="PIRSF000440">
    <property type="entry name" value="CAT"/>
    <property type="match status" value="1"/>
</dbReference>
<accession>A0ABW8CW19</accession>
<dbReference type="Proteomes" id="UP001614391">
    <property type="component" value="Unassembled WGS sequence"/>
</dbReference>
<evidence type="ECO:0000256" key="7">
    <source>
        <dbReference type="ARBA" id="ARBA00023315"/>
    </source>
</evidence>
<protein>
    <recommendedName>
        <fullName evidence="4 8">Chloramphenicol acetyltransferase</fullName>
        <ecNumber evidence="3 8">2.3.1.28</ecNumber>
    </recommendedName>
</protein>
<comment type="caution">
    <text evidence="10">The sequence shown here is derived from an EMBL/GenBank/DDBJ whole genome shotgun (WGS) entry which is preliminary data.</text>
</comment>
<name>A0ABW8CW19_STRBI</name>
<dbReference type="InterPro" id="IPR023213">
    <property type="entry name" value="CAT-like_dom_sf"/>
</dbReference>
<evidence type="ECO:0000313" key="11">
    <source>
        <dbReference type="Proteomes" id="UP001614391"/>
    </source>
</evidence>
<dbReference type="EC" id="2.3.1.28" evidence="3 8"/>
<dbReference type="PROSITE" id="PS00100">
    <property type="entry name" value="CAT"/>
    <property type="match status" value="1"/>
</dbReference>
<evidence type="ECO:0000256" key="1">
    <source>
        <dbReference type="ARBA" id="ARBA00002150"/>
    </source>
</evidence>
<evidence type="ECO:0000313" key="10">
    <source>
        <dbReference type="EMBL" id="MFI9120530.1"/>
    </source>
</evidence>
<dbReference type="SMART" id="SM01059">
    <property type="entry name" value="CAT"/>
    <property type="match status" value="1"/>
</dbReference>
<keyword evidence="5 8" id="KW-0808">Transferase</keyword>
<keyword evidence="11" id="KW-1185">Reference proteome</keyword>
<comment type="catalytic activity">
    <reaction evidence="8">
        <text>chloramphenicol + acetyl-CoA = chloramphenicol 3-acetate + CoA</text>
        <dbReference type="Rhea" id="RHEA:18421"/>
        <dbReference type="ChEBI" id="CHEBI:16730"/>
        <dbReference type="ChEBI" id="CHEBI:17698"/>
        <dbReference type="ChEBI" id="CHEBI:57287"/>
        <dbReference type="ChEBI" id="CHEBI:57288"/>
        <dbReference type="EC" id="2.3.1.28"/>
    </reaction>
</comment>
<keyword evidence="7 8" id="KW-0012">Acyltransferase</keyword>
<dbReference type="InterPro" id="IPR018372">
    <property type="entry name" value="Chloramphenicol_AcTrfase_AS"/>
</dbReference>
<dbReference type="PANTHER" id="PTHR38474">
    <property type="entry name" value="SLR0299 PROTEIN"/>
    <property type="match status" value="1"/>
</dbReference>
<evidence type="ECO:0000256" key="3">
    <source>
        <dbReference type="ARBA" id="ARBA00013235"/>
    </source>
</evidence>
<keyword evidence="6 8" id="KW-0046">Antibiotic resistance</keyword>
<dbReference type="EMBL" id="JBITYT010000005">
    <property type="protein sequence ID" value="MFI9120530.1"/>
    <property type="molecule type" value="Genomic_DNA"/>
</dbReference>
<dbReference type="InterPro" id="IPR001707">
    <property type="entry name" value="Cmp_AcTrfase"/>
</dbReference>
<evidence type="ECO:0000256" key="2">
    <source>
        <dbReference type="ARBA" id="ARBA00010571"/>
    </source>
</evidence>
<reference evidence="10 11" key="1">
    <citation type="submission" date="2024-10" db="EMBL/GenBank/DDBJ databases">
        <title>The Natural Products Discovery Center: Release of the First 8490 Sequenced Strains for Exploring Actinobacteria Biosynthetic Diversity.</title>
        <authorList>
            <person name="Kalkreuter E."/>
            <person name="Kautsar S.A."/>
            <person name="Yang D."/>
            <person name="Bader C.D."/>
            <person name="Teijaro C.N."/>
            <person name="Fluegel L."/>
            <person name="Davis C.M."/>
            <person name="Simpson J.R."/>
            <person name="Lauterbach L."/>
            <person name="Steele A.D."/>
            <person name="Gui C."/>
            <person name="Meng S."/>
            <person name="Li G."/>
            <person name="Viehrig K."/>
            <person name="Ye F."/>
            <person name="Su P."/>
            <person name="Kiefer A.F."/>
            <person name="Nichols A."/>
            <person name="Cepeda A.J."/>
            <person name="Yan W."/>
            <person name="Fan B."/>
            <person name="Jiang Y."/>
            <person name="Adhikari A."/>
            <person name="Zheng C.-J."/>
            <person name="Schuster L."/>
            <person name="Cowan T.M."/>
            <person name="Smanski M.J."/>
            <person name="Chevrette M.G."/>
            <person name="De Carvalho L.P.S."/>
            <person name="Shen B."/>
        </authorList>
    </citation>
    <scope>NUCLEOTIDE SEQUENCE [LARGE SCALE GENOMIC DNA]</scope>
    <source>
        <strain evidence="10 11">NPDC053346</strain>
    </source>
</reference>
<sequence>MDAAAPAPTPIDLDTWPRRQHFEHYRRRVPCTYSMTVELDVTAFAAALRRSPRKSYVAQVWALSTVVNRHDEFRMCLTASGEPAVRPVVHPAFTVFNPERETFACVWAAHDPDFGAFHDAAAPLLAEHAHATDFFPLGAPPADTFDVSSLPWASFTGFNLNIGGNGWDHLAPIFTLGRYTERDGRTLLPLAVQVHHAAADGFHAARLVDELQALIADPSWLEGTAE</sequence>
<evidence type="ECO:0000256" key="6">
    <source>
        <dbReference type="ARBA" id="ARBA00023251"/>
    </source>
</evidence>
<evidence type="ECO:0000256" key="8">
    <source>
        <dbReference type="RuleBase" id="RU000503"/>
    </source>
</evidence>
<dbReference type="SUPFAM" id="SSF52777">
    <property type="entry name" value="CoA-dependent acyltransferases"/>
    <property type="match status" value="1"/>
</dbReference>
<proteinExistence type="inferred from homology"/>
<comment type="similarity">
    <text evidence="2 9">Belongs to the chloramphenicol acetyltransferase family.</text>
</comment>
<organism evidence="10 11">
    <name type="scientific">Streptomyces bikiniensis</name>
    <dbReference type="NCBI Taxonomy" id="1896"/>
    <lineage>
        <taxon>Bacteria</taxon>
        <taxon>Bacillati</taxon>
        <taxon>Actinomycetota</taxon>
        <taxon>Actinomycetes</taxon>
        <taxon>Kitasatosporales</taxon>
        <taxon>Streptomycetaceae</taxon>
        <taxon>Streptomyces</taxon>
    </lineage>
</organism>
<dbReference type="RefSeq" id="WP_399614520.1">
    <property type="nucleotide sequence ID" value="NZ_JBITYT010000005.1"/>
</dbReference>
<evidence type="ECO:0000256" key="4">
    <source>
        <dbReference type="ARBA" id="ARBA00020291"/>
    </source>
</evidence>
<gene>
    <name evidence="10" type="ORF">ACIGW0_14205</name>
</gene>
<dbReference type="Gene3D" id="3.30.559.10">
    <property type="entry name" value="Chloramphenicol acetyltransferase-like domain"/>
    <property type="match status" value="1"/>
</dbReference>
<dbReference type="PANTHER" id="PTHR38474:SF2">
    <property type="entry name" value="CHLORAMPHENICOL ACETYLTRANSFERASE"/>
    <property type="match status" value="1"/>
</dbReference>